<keyword evidence="3" id="KW-1185">Reference proteome</keyword>
<feature type="region of interest" description="Disordered" evidence="1">
    <location>
        <begin position="22"/>
        <end position="41"/>
    </location>
</feature>
<reference evidence="2 3" key="1">
    <citation type="journal article" date="2014" name="PLoS Genet.">
        <title>Phylogenetically driven sequencing of extremely halophilic archaea reveals strategies for static and dynamic osmo-response.</title>
        <authorList>
            <person name="Becker E.A."/>
            <person name="Seitzer P.M."/>
            <person name="Tritt A."/>
            <person name="Larsen D."/>
            <person name="Krusor M."/>
            <person name="Yao A.I."/>
            <person name="Wu D."/>
            <person name="Madern D."/>
            <person name="Eisen J.A."/>
            <person name="Darling A.E."/>
            <person name="Facciotti M.T."/>
        </authorList>
    </citation>
    <scope>NUCLEOTIDE SEQUENCE [LARGE SCALE GENOMIC DNA]</scope>
    <source>
        <strain evidence="2 3">JCM 13563</strain>
    </source>
</reference>
<comment type="caution">
    <text evidence="2">The sequence shown here is derived from an EMBL/GenBank/DDBJ whole genome shotgun (WGS) entry which is preliminary data.</text>
</comment>
<accession>M0C6Q4</accession>
<evidence type="ECO:0000313" key="2">
    <source>
        <dbReference type="EMBL" id="ELZ17604.1"/>
    </source>
</evidence>
<evidence type="ECO:0000256" key="1">
    <source>
        <dbReference type="SAM" id="MobiDB-lite"/>
    </source>
</evidence>
<dbReference type="Proteomes" id="UP000011615">
    <property type="component" value="Unassembled WGS sequence"/>
</dbReference>
<sequence length="61" mass="6828">MHSCWAAITFFTLAEHTLSKMAERAATQEGSPDEDQTSDKGKLRKAVEFVLDLLDLLISLF</sequence>
<evidence type="ECO:0000313" key="3">
    <source>
        <dbReference type="Proteomes" id="UP000011615"/>
    </source>
</evidence>
<dbReference type="AlphaFoldDB" id="M0C6Q4"/>
<organism evidence="2 3">
    <name type="scientific">Natrinema limicola JCM 13563</name>
    <dbReference type="NCBI Taxonomy" id="1230457"/>
    <lineage>
        <taxon>Archaea</taxon>
        <taxon>Methanobacteriati</taxon>
        <taxon>Methanobacteriota</taxon>
        <taxon>Stenosarchaea group</taxon>
        <taxon>Halobacteria</taxon>
        <taxon>Halobacteriales</taxon>
        <taxon>Natrialbaceae</taxon>
        <taxon>Natrinema</taxon>
    </lineage>
</organism>
<gene>
    <name evidence="2" type="ORF">C476_15048</name>
</gene>
<name>M0C6Q4_9EURY</name>
<dbReference type="EMBL" id="AOIT01000059">
    <property type="protein sequence ID" value="ELZ17604.1"/>
    <property type="molecule type" value="Genomic_DNA"/>
</dbReference>
<protein>
    <submittedName>
        <fullName evidence="2">Uncharacterized protein</fullName>
    </submittedName>
</protein>
<proteinExistence type="predicted"/>